<feature type="transmembrane region" description="Helical" evidence="1">
    <location>
        <begin position="22"/>
        <end position="40"/>
    </location>
</feature>
<dbReference type="Proteomes" id="UP000267096">
    <property type="component" value="Unassembled WGS sequence"/>
</dbReference>
<evidence type="ECO:0000313" key="4">
    <source>
        <dbReference type="WBParaSite" id="ASIM_0001842201-mRNA-1"/>
    </source>
</evidence>
<dbReference type="WBParaSite" id="ASIM_0001842201-mRNA-1">
    <property type="protein sequence ID" value="ASIM_0001842201-mRNA-1"/>
    <property type="gene ID" value="ASIM_0001842201"/>
</dbReference>
<keyword evidence="1" id="KW-1133">Transmembrane helix</keyword>
<dbReference type="EMBL" id="UYRR01034622">
    <property type="protein sequence ID" value="VDK61604.1"/>
    <property type="molecule type" value="Genomic_DNA"/>
</dbReference>
<gene>
    <name evidence="2" type="ORF">ASIM_LOCUS17823</name>
</gene>
<reference evidence="2 3" key="2">
    <citation type="submission" date="2018-11" db="EMBL/GenBank/DDBJ databases">
        <authorList>
            <consortium name="Pathogen Informatics"/>
        </authorList>
    </citation>
    <scope>NUCLEOTIDE SEQUENCE [LARGE SCALE GENOMIC DNA]</scope>
</reference>
<evidence type="ECO:0000256" key="1">
    <source>
        <dbReference type="SAM" id="Phobius"/>
    </source>
</evidence>
<proteinExistence type="predicted"/>
<accession>A0A0M3KBS5</accession>
<keyword evidence="1" id="KW-0812">Transmembrane</keyword>
<reference evidence="4" key="1">
    <citation type="submission" date="2017-02" db="UniProtKB">
        <authorList>
            <consortium name="WormBaseParasite"/>
        </authorList>
    </citation>
    <scope>IDENTIFICATION</scope>
</reference>
<organism evidence="4">
    <name type="scientific">Anisakis simplex</name>
    <name type="common">Herring worm</name>
    <dbReference type="NCBI Taxonomy" id="6269"/>
    <lineage>
        <taxon>Eukaryota</taxon>
        <taxon>Metazoa</taxon>
        <taxon>Ecdysozoa</taxon>
        <taxon>Nematoda</taxon>
        <taxon>Chromadorea</taxon>
        <taxon>Rhabditida</taxon>
        <taxon>Spirurina</taxon>
        <taxon>Ascaridomorpha</taxon>
        <taxon>Ascaridoidea</taxon>
        <taxon>Anisakidae</taxon>
        <taxon>Anisakis</taxon>
        <taxon>Anisakis simplex complex</taxon>
    </lineage>
</organism>
<keyword evidence="1" id="KW-0472">Membrane</keyword>
<keyword evidence="3" id="KW-1185">Reference proteome</keyword>
<sequence>MSSSSSSSVAISSTTRLLKRNTTIIVTGVGLGIVFIGYLIKRYWSKHDDSEQDDADEQLLTRPYDAALVTSELLDISDLNECFQPFLEPYLSNIFPIYQSQKLDETWFDLFICNDGL</sequence>
<protein>
    <submittedName>
        <fullName evidence="4">Peroxisome assembly protein 22</fullName>
    </submittedName>
</protein>
<dbReference type="AlphaFoldDB" id="A0A0M3KBS5"/>
<evidence type="ECO:0000313" key="3">
    <source>
        <dbReference type="Proteomes" id="UP000267096"/>
    </source>
</evidence>
<evidence type="ECO:0000313" key="2">
    <source>
        <dbReference type="EMBL" id="VDK61604.1"/>
    </source>
</evidence>
<name>A0A0M3KBS5_ANISI</name>